<comment type="caution">
    <text evidence="3">The sequence shown here is derived from an EMBL/GenBank/DDBJ whole genome shotgun (WGS) entry which is preliminary data.</text>
</comment>
<evidence type="ECO:0000313" key="3">
    <source>
        <dbReference type="EMBL" id="GGG33375.1"/>
    </source>
</evidence>
<dbReference type="GO" id="GO:0032153">
    <property type="term" value="C:cell division site"/>
    <property type="evidence" value="ECO:0007669"/>
    <property type="project" value="TreeGrafter"/>
</dbReference>
<dbReference type="PANTHER" id="PTHR47755">
    <property type="entry name" value="CELL DIVISION PROTEIN FTSX"/>
    <property type="match status" value="1"/>
</dbReference>
<keyword evidence="3" id="KW-0131">Cell cycle</keyword>
<feature type="transmembrane region" description="Helical" evidence="2">
    <location>
        <begin position="300"/>
        <end position="320"/>
    </location>
</feature>
<gene>
    <name evidence="3" type="primary">ftsX</name>
    <name evidence="3" type="ORF">GCM10010964_21550</name>
</gene>
<evidence type="ECO:0000313" key="4">
    <source>
        <dbReference type="Proteomes" id="UP000597507"/>
    </source>
</evidence>
<keyword evidence="2" id="KW-0472">Membrane</keyword>
<feature type="transmembrane region" description="Helical" evidence="2">
    <location>
        <begin position="276"/>
        <end position="294"/>
    </location>
</feature>
<dbReference type="Proteomes" id="UP000597507">
    <property type="component" value="Unassembled WGS sequence"/>
</dbReference>
<evidence type="ECO:0000256" key="2">
    <source>
        <dbReference type="SAM" id="Phobius"/>
    </source>
</evidence>
<dbReference type="InterPro" id="IPR004513">
    <property type="entry name" value="FtsX"/>
</dbReference>
<dbReference type="RefSeq" id="WP_229677938.1">
    <property type="nucleotide sequence ID" value="NZ_BMKS01000005.1"/>
</dbReference>
<keyword evidence="2" id="KW-1133">Transmembrane helix</keyword>
<evidence type="ECO:0000256" key="1">
    <source>
        <dbReference type="SAM" id="MobiDB-lite"/>
    </source>
</evidence>
<keyword evidence="4" id="KW-1185">Reference proteome</keyword>
<proteinExistence type="predicted"/>
<dbReference type="GO" id="GO:0051301">
    <property type="term" value="P:cell division"/>
    <property type="evidence" value="ECO:0007669"/>
    <property type="project" value="UniProtKB-KW"/>
</dbReference>
<protein>
    <submittedName>
        <fullName evidence="3">Cell division protein</fullName>
    </submittedName>
</protein>
<feature type="transmembrane region" description="Helical" evidence="2">
    <location>
        <begin position="194"/>
        <end position="215"/>
    </location>
</feature>
<feature type="region of interest" description="Disordered" evidence="1">
    <location>
        <begin position="1"/>
        <end position="33"/>
    </location>
</feature>
<accession>A0A8J2ZBV2</accession>
<dbReference type="AlphaFoldDB" id="A0A8J2ZBV2"/>
<dbReference type="GO" id="GO:0016020">
    <property type="term" value="C:membrane"/>
    <property type="evidence" value="ECO:0007669"/>
    <property type="project" value="InterPro"/>
</dbReference>
<name>A0A8J2ZBV2_9PROT</name>
<feature type="compositionally biased region" description="Low complexity" evidence="1">
    <location>
        <begin position="1"/>
        <end position="13"/>
    </location>
</feature>
<reference evidence="3 4" key="1">
    <citation type="journal article" date="2014" name="Int. J. Syst. Evol. Microbiol.">
        <title>Complete genome sequence of Corynebacterium casei LMG S-19264T (=DSM 44701T), isolated from a smear-ripened cheese.</title>
        <authorList>
            <consortium name="US DOE Joint Genome Institute (JGI-PGF)"/>
            <person name="Walter F."/>
            <person name="Albersmeier A."/>
            <person name="Kalinowski J."/>
            <person name="Ruckert C."/>
        </authorList>
    </citation>
    <scope>NUCLEOTIDE SEQUENCE [LARGE SCALE GENOMIC DNA]</scope>
    <source>
        <strain evidence="3 4">CGMCC 1.16330</strain>
    </source>
</reference>
<feature type="transmembrane region" description="Helical" evidence="2">
    <location>
        <begin position="43"/>
        <end position="62"/>
    </location>
</feature>
<organism evidence="3 4">
    <name type="scientific">Caldovatus sediminis</name>
    <dbReference type="NCBI Taxonomy" id="2041189"/>
    <lineage>
        <taxon>Bacteria</taxon>
        <taxon>Pseudomonadati</taxon>
        <taxon>Pseudomonadota</taxon>
        <taxon>Alphaproteobacteria</taxon>
        <taxon>Acetobacterales</taxon>
        <taxon>Roseomonadaceae</taxon>
        <taxon>Caldovatus</taxon>
    </lineage>
</organism>
<keyword evidence="2" id="KW-0812">Transmembrane</keyword>
<dbReference type="PANTHER" id="PTHR47755:SF1">
    <property type="entry name" value="CELL DIVISION PROTEIN FTSX"/>
    <property type="match status" value="1"/>
</dbReference>
<sequence length="332" mass="33114">MAADAARSHAAGRPGDRRAPPRPRGPRRSRDPLGLRRALADRLLPGLVAAMALLAALAIAGGRTASDLAARWRGGVAAMVTVQLPADADAEHARDALAALPGVAEARVVDPARLRALLDPWLGEAMPGIGSALPLPPLVELRLAPEAADRLARSPAAEAAALAGRVAAAAPGAEVEAHGLWVARLAALAAALRGVALAVLGLVAAVAAAVVGVAVRAGLAARRESVLVVHGLGAGDGWIAAQFSRRAAALAGLGGLIGAAVALPVVVFLRMLGAALLAGGDAATAGMAAAPGLLGVAADLPWLALLAVPVLAWAIGWVTAQATVRRWLRALP</sequence>
<feature type="transmembrane region" description="Helical" evidence="2">
    <location>
        <begin position="247"/>
        <end position="269"/>
    </location>
</feature>
<keyword evidence="3" id="KW-0132">Cell division</keyword>
<dbReference type="EMBL" id="BMKS01000005">
    <property type="protein sequence ID" value="GGG33375.1"/>
    <property type="molecule type" value="Genomic_DNA"/>
</dbReference>